<reference evidence="1 2" key="1">
    <citation type="submission" date="2016-06" db="EMBL/GenBank/DDBJ databases">
        <authorList>
            <person name="Haines A.N."/>
            <person name="Council K.R."/>
        </authorList>
    </citation>
    <scope>NUCLEOTIDE SEQUENCE [LARGE SCALE GENOMIC DNA]</scope>
    <source>
        <strain evidence="1 2">SP158-29</strain>
    </source>
</reference>
<protein>
    <submittedName>
        <fullName evidence="1">Uncharacterized protein</fullName>
    </submittedName>
</protein>
<accession>A0A854WRE9</accession>
<evidence type="ECO:0000313" key="1">
    <source>
        <dbReference type="EMBL" id="PCH13261.1"/>
    </source>
</evidence>
<name>A0A854WRE9_9STRE</name>
<sequence>MAIIGQIPATKMRGYNYSINIKNTDQVIELKDNFTIMENIKIISHSRGNNVYTVLSHLNDKELRELIMSEYNLKLNQVIITSLQNSGPLGAM</sequence>
<dbReference type="Proteomes" id="UP000217465">
    <property type="component" value="Unassembled WGS sequence"/>
</dbReference>
<evidence type="ECO:0000313" key="2">
    <source>
        <dbReference type="Proteomes" id="UP000217465"/>
    </source>
</evidence>
<organism evidence="1 2">
    <name type="scientific">Streptococcus parauberis</name>
    <dbReference type="NCBI Taxonomy" id="1348"/>
    <lineage>
        <taxon>Bacteria</taxon>
        <taxon>Bacillati</taxon>
        <taxon>Bacillota</taxon>
        <taxon>Bacilli</taxon>
        <taxon>Lactobacillales</taxon>
        <taxon>Streptococcaceae</taxon>
        <taxon>Streptococcus</taxon>
    </lineage>
</organism>
<dbReference type="RefSeq" id="WP_003107583.1">
    <property type="nucleotide sequence ID" value="NZ_CBCPIC010000049.1"/>
</dbReference>
<dbReference type="EMBL" id="NSGR01000005">
    <property type="protein sequence ID" value="PCH13261.1"/>
    <property type="molecule type" value="Genomic_DNA"/>
</dbReference>
<dbReference type="AlphaFoldDB" id="A0A854WRE9"/>
<gene>
    <name evidence="1" type="ORF">A9Y57_00661</name>
</gene>
<comment type="caution">
    <text evidence="1">The sequence shown here is derived from an EMBL/GenBank/DDBJ whole genome shotgun (WGS) entry which is preliminary data.</text>
</comment>
<proteinExistence type="predicted"/>